<comment type="catalytic activity">
    <reaction evidence="1">
        <text>chorismate = isochorismate</text>
        <dbReference type="Rhea" id="RHEA:18985"/>
        <dbReference type="ChEBI" id="CHEBI:29748"/>
        <dbReference type="ChEBI" id="CHEBI:29780"/>
        <dbReference type="EC" id="5.4.4.2"/>
    </reaction>
</comment>
<comment type="similarity">
    <text evidence="2">Belongs to the isochorismate synthase family.</text>
</comment>
<evidence type="ECO:0000256" key="3">
    <source>
        <dbReference type="ARBA" id="ARBA00012824"/>
    </source>
</evidence>
<dbReference type="Pfam" id="PF00425">
    <property type="entry name" value="Chorismate_bind"/>
    <property type="match status" value="1"/>
</dbReference>
<sequence>MRYVHKNVKFSYENCDRWPGKKQERFGGDLLANEDILMKEKTAPALKLVSKVIKCRTAPDPLRLFTAGAARFYGSRFFWQDKNRETVFVGFGRVWSCTVTASDGFAQMEDEWRNLKGAGEVYSDTGETGTGPVLFGGFAFDGTVAKQEWKTFGQGIFRVPQILFTFKKDAVFLTVNGCGGTESVQEAEETARSLLNGSTAFPALPLLKAVKEIGSDEWKKSVATAVEFIREGRMDKVVLARKLELAFDGVASPDAVLAALSAQQHDSYLFVLEEGSESFIGASPERLVKKTGRHILSTCLAGSIKRGRNEAEDLELGKALLSDQKNLSEHGFVVSMIRQVLEPFCNGLNVPDAPVLMRMRDIQHLYTPVTGTVKDKDTTLFQLVKALHPTPALGGIPRQPAMEAIRLLEKMDRGLYGAPIGWVDYRGSGEFCVGIRSGLLKEDHASLYAGCGVVKESEPEEEYKETSVKFTPMLRALGGK</sequence>
<protein>
    <recommendedName>
        <fullName evidence="3">isochorismate synthase</fullName>
        <ecNumber evidence="3">5.4.4.2</ecNumber>
    </recommendedName>
    <alternativeName>
        <fullName evidence="5">Isochorismate mutase</fullName>
    </alternativeName>
</protein>
<dbReference type="SUPFAM" id="SSF56322">
    <property type="entry name" value="ADC synthase"/>
    <property type="match status" value="1"/>
</dbReference>
<organism evidence="7 8">
    <name type="scientific">Heyndrickxia coagulans</name>
    <name type="common">Weizmannia coagulans</name>
    <dbReference type="NCBI Taxonomy" id="1398"/>
    <lineage>
        <taxon>Bacteria</taxon>
        <taxon>Bacillati</taxon>
        <taxon>Bacillota</taxon>
        <taxon>Bacilli</taxon>
        <taxon>Bacillales</taxon>
        <taxon>Bacillaceae</taxon>
        <taxon>Heyndrickxia</taxon>
    </lineage>
</organism>
<dbReference type="PANTHER" id="PTHR42839:SF1">
    <property type="entry name" value="ISOCHORISMATE SYNTHASE MENF"/>
    <property type="match status" value="1"/>
</dbReference>
<dbReference type="InterPro" id="IPR015890">
    <property type="entry name" value="Chorismate_C"/>
</dbReference>
<keyword evidence="4" id="KW-0413">Isomerase</keyword>
<evidence type="ECO:0000256" key="4">
    <source>
        <dbReference type="ARBA" id="ARBA00023235"/>
    </source>
</evidence>
<accession>A0A133KTC9</accession>
<dbReference type="AlphaFoldDB" id="A0A133KTC9"/>
<gene>
    <name evidence="7" type="ORF">HMPREF3213_01593</name>
</gene>
<name>A0A133KTC9_HEYCO</name>
<evidence type="ECO:0000256" key="1">
    <source>
        <dbReference type="ARBA" id="ARBA00000799"/>
    </source>
</evidence>
<evidence type="ECO:0000313" key="8">
    <source>
        <dbReference type="Proteomes" id="UP000070376"/>
    </source>
</evidence>
<dbReference type="EC" id="5.4.4.2" evidence="3"/>
<evidence type="ECO:0000256" key="2">
    <source>
        <dbReference type="ARBA" id="ARBA00005297"/>
    </source>
</evidence>
<dbReference type="Proteomes" id="UP000070376">
    <property type="component" value="Unassembled WGS sequence"/>
</dbReference>
<dbReference type="PATRIC" id="fig|1398.22.peg.1602"/>
<dbReference type="InterPro" id="IPR005801">
    <property type="entry name" value="ADC_synthase"/>
</dbReference>
<evidence type="ECO:0000259" key="6">
    <source>
        <dbReference type="Pfam" id="PF00425"/>
    </source>
</evidence>
<evidence type="ECO:0000256" key="5">
    <source>
        <dbReference type="ARBA" id="ARBA00041564"/>
    </source>
</evidence>
<feature type="domain" description="Chorismate-utilising enzyme C-terminal" evidence="6">
    <location>
        <begin position="216"/>
        <end position="469"/>
    </location>
</feature>
<dbReference type="PANTHER" id="PTHR42839">
    <property type="entry name" value="ISOCHORISMATE SYNTHASE ENTC"/>
    <property type="match status" value="1"/>
</dbReference>
<reference evidence="8" key="1">
    <citation type="submission" date="2016-01" db="EMBL/GenBank/DDBJ databases">
        <authorList>
            <person name="Mitreva M."/>
            <person name="Pepin K.H."/>
            <person name="Mihindukulasuriya K.A."/>
            <person name="Fulton R."/>
            <person name="Fronick C."/>
            <person name="O'Laughlin M."/>
            <person name="Miner T."/>
            <person name="Herter B."/>
            <person name="Rosa B.A."/>
            <person name="Cordes M."/>
            <person name="Tomlinson C."/>
            <person name="Wollam A."/>
            <person name="Palsikar V.B."/>
            <person name="Mardis E.R."/>
            <person name="Wilson R.K."/>
        </authorList>
    </citation>
    <scope>NUCLEOTIDE SEQUENCE [LARGE SCALE GENOMIC DNA]</scope>
    <source>
        <strain evidence="8">GED7749B</strain>
    </source>
</reference>
<evidence type="ECO:0000313" key="7">
    <source>
        <dbReference type="EMBL" id="KWZ82833.1"/>
    </source>
</evidence>
<dbReference type="EMBL" id="LRPN01000048">
    <property type="protein sequence ID" value="KWZ82833.1"/>
    <property type="molecule type" value="Genomic_DNA"/>
</dbReference>
<dbReference type="NCBIfam" id="TIGR00543">
    <property type="entry name" value="isochor_syn"/>
    <property type="match status" value="1"/>
</dbReference>
<dbReference type="GO" id="GO:0008909">
    <property type="term" value="F:isochorismate synthase activity"/>
    <property type="evidence" value="ECO:0007669"/>
    <property type="project" value="UniProtKB-EC"/>
</dbReference>
<proteinExistence type="inferred from homology"/>
<comment type="caution">
    <text evidence="7">The sequence shown here is derived from an EMBL/GenBank/DDBJ whole genome shotgun (WGS) entry which is preliminary data.</text>
</comment>
<dbReference type="GO" id="GO:0009697">
    <property type="term" value="P:salicylic acid biosynthetic process"/>
    <property type="evidence" value="ECO:0007669"/>
    <property type="project" value="TreeGrafter"/>
</dbReference>
<dbReference type="Gene3D" id="3.60.120.10">
    <property type="entry name" value="Anthranilate synthase"/>
    <property type="match status" value="1"/>
</dbReference>
<dbReference type="InterPro" id="IPR004561">
    <property type="entry name" value="IsoChor_synthase"/>
</dbReference>